<protein>
    <submittedName>
        <fullName evidence="1">Uncharacterized protein</fullName>
    </submittedName>
</protein>
<sequence>MQGTRMASLYFIKKYNQSCSFRNSHASFGNQPCLLEVISVMKKRTLGF</sequence>
<proteinExistence type="predicted"/>
<organism evidence="1">
    <name type="scientific">Siphoviridae sp. ctbrg2</name>
    <dbReference type="NCBI Taxonomy" id="2823589"/>
    <lineage>
        <taxon>Viruses</taxon>
        <taxon>Duplodnaviria</taxon>
        <taxon>Heunggongvirae</taxon>
        <taxon>Uroviricota</taxon>
        <taxon>Caudoviricetes</taxon>
    </lineage>
</organism>
<accession>A0A8S5LFR9</accession>
<name>A0A8S5LFR9_9CAUD</name>
<reference evidence="1" key="1">
    <citation type="journal article" date="2021" name="Proc. Natl. Acad. Sci. U.S.A.">
        <title>A Catalog of Tens of Thousands of Viruses from Human Metagenomes Reveals Hidden Associations with Chronic Diseases.</title>
        <authorList>
            <person name="Tisza M.J."/>
            <person name="Buck C.B."/>
        </authorList>
    </citation>
    <scope>NUCLEOTIDE SEQUENCE</scope>
    <source>
        <strain evidence="1">Ctbrg2</strain>
    </source>
</reference>
<evidence type="ECO:0000313" key="1">
    <source>
        <dbReference type="EMBL" id="DAD68876.1"/>
    </source>
</evidence>
<dbReference type="EMBL" id="BK014711">
    <property type="protein sequence ID" value="DAD68876.1"/>
    <property type="molecule type" value="Genomic_DNA"/>
</dbReference>